<proteinExistence type="predicted"/>
<dbReference type="PANTHER" id="PTHR46564:SF1">
    <property type="entry name" value="TRANSPOSASE"/>
    <property type="match status" value="1"/>
</dbReference>
<dbReference type="InterPro" id="IPR038717">
    <property type="entry name" value="Tc1-like_DDE_dom"/>
</dbReference>
<dbReference type="Pfam" id="PF13358">
    <property type="entry name" value="DDE_3"/>
    <property type="match status" value="1"/>
</dbReference>
<feature type="domain" description="Tc1-like transposase DDE" evidence="1">
    <location>
        <begin position="169"/>
        <end position="310"/>
    </location>
</feature>
<keyword evidence="4" id="KW-1185">Reference proteome</keyword>
<evidence type="ECO:0000259" key="2">
    <source>
        <dbReference type="Pfam" id="PF13592"/>
    </source>
</evidence>
<dbReference type="Pfam" id="PF13592">
    <property type="entry name" value="HTH_33"/>
    <property type="match status" value="1"/>
</dbReference>
<evidence type="ECO:0000313" key="3">
    <source>
        <dbReference type="EMBL" id="AOV15907.1"/>
    </source>
</evidence>
<organism evidence="3 4">
    <name type="scientific">Acidihalobacter aeolianus</name>
    <dbReference type="NCBI Taxonomy" id="2792603"/>
    <lineage>
        <taxon>Bacteria</taxon>
        <taxon>Pseudomonadati</taxon>
        <taxon>Pseudomonadota</taxon>
        <taxon>Gammaproteobacteria</taxon>
        <taxon>Chromatiales</taxon>
        <taxon>Ectothiorhodospiraceae</taxon>
        <taxon>Acidihalobacter</taxon>
    </lineage>
</organism>
<dbReference type="InterPro" id="IPR036397">
    <property type="entry name" value="RNaseH_sf"/>
</dbReference>
<dbReference type="Pfam" id="PF13551">
    <property type="entry name" value="HTH_29"/>
    <property type="match status" value="1"/>
</dbReference>
<protein>
    <submittedName>
        <fullName evidence="3">IS630 family transposase</fullName>
    </submittedName>
</protein>
<evidence type="ECO:0000313" key="4">
    <source>
        <dbReference type="Proteomes" id="UP000095342"/>
    </source>
</evidence>
<dbReference type="Proteomes" id="UP000095342">
    <property type="component" value="Chromosome"/>
</dbReference>
<dbReference type="RefSeq" id="WP_070071507.1">
    <property type="nucleotide sequence ID" value="NZ_CP017448.1"/>
</dbReference>
<accession>A0A1D8K4M8</accession>
<dbReference type="GO" id="GO:0003676">
    <property type="term" value="F:nucleic acid binding"/>
    <property type="evidence" value="ECO:0007669"/>
    <property type="project" value="InterPro"/>
</dbReference>
<feature type="domain" description="Winged helix-turn helix" evidence="2">
    <location>
        <begin position="95"/>
        <end position="148"/>
    </location>
</feature>
<dbReference type="InterPro" id="IPR025959">
    <property type="entry name" value="Winged_HTH_dom"/>
</dbReference>
<reference evidence="3 4" key="1">
    <citation type="submission" date="2016-09" db="EMBL/GenBank/DDBJ databases">
        <title>Acidihalobacter prosperus V6 (DSM14174).</title>
        <authorList>
            <person name="Khaleque H.N."/>
            <person name="Ramsay J.P."/>
            <person name="Murphy R.J.T."/>
            <person name="Kaksonen A.H."/>
            <person name="Boxall N.J."/>
            <person name="Watkin E.L.J."/>
        </authorList>
    </citation>
    <scope>NUCLEOTIDE SEQUENCE [LARGE SCALE GENOMIC DNA]</scope>
    <source>
        <strain evidence="3 4">V6</strain>
    </source>
</reference>
<dbReference type="PANTHER" id="PTHR46564">
    <property type="entry name" value="TRANSPOSASE"/>
    <property type="match status" value="1"/>
</dbReference>
<dbReference type="EMBL" id="CP017448">
    <property type="protein sequence ID" value="AOV15907.1"/>
    <property type="molecule type" value="Genomic_DNA"/>
</dbReference>
<dbReference type="AlphaFoldDB" id="A0A1D8K4M8"/>
<name>A0A1D8K4M8_9GAMM</name>
<dbReference type="KEGG" id="aaeo:BJI67_01410"/>
<dbReference type="NCBIfam" id="NF033545">
    <property type="entry name" value="transpos_IS630"/>
    <property type="match status" value="1"/>
</dbReference>
<dbReference type="InterPro" id="IPR009057">
    <property type="entry name" value="Homeodomain-like_sf"/>
</dbReference>
<dbReference type="Gene3D" id="3.30.420.10">
    <property type="entry name" value="Ribonuclease H-like superfamily/Ribonuclease H"/>
    <property type="match status" value="1"/>
</dbReference>
<evidence type="ECO:0000259" key="1">
    <source>
        <dbReference type="Pfam" id="PF13358"/>
    </source>
</evidence>
<dbReference type="SUPFAM" id="SSF46689">
    <property type="entry name" value="Homeodomain-like"/>
    <property type="match status" value="1"/>
</dbReference>
<dbReference type="InterPro" id="IPR047655">
    <property type="entry name" value="Transpos_IS630-like"/>
</dbReference>
<gene>
    <name evidence="3" type="ORF">BJI67_01410</name>
</gene>
<sequence>MEKLDGRKLDRSTLEAIRIRAVMRVEAGESPEVVIQALGFHRSQIYAWLAAYREGGLEALRQRKAKGREPKLRGGQLDRLYRLITEHNPTQLKFEFALWTRAMVRELIRREFKVRLSEVSVGRLLRTLGLSPQRPLHRAYQRDEAAVEHGQAVAYPEIRRLAKREKATIYFGDEASVRSDHHSGTSWAPIGQTPVIETTGARFGVNMISAVSPRGGLRFMTFTGTLTAPMFIDFLGRLIEGATTPVFLIVDGHPVHRSRKVRDFVDGTAGRLRLFILPAYSPHLNPDEWVWNWLKRHHLGKVRHSGPDQLRQTVTRFLRRLQRLTHIVKGFFQDKNLAYIHNNVG</sequence>